<evidence type="ECO:0000313" key="3">
    <source>
        <dbReference type="EMBL" id="AXX90172.1"/>
    </source>
</evidence>
<keyword evidence="3" id="KW-0378">Hydrolase</keyword>
<dbReference type="InterPro" id="IPR036691">
    <property type="entry name" value="Endo/exonu/phosph_ase_sf"/>
</dbReference>
<keyword evidence="4" id="KW-1185">Reference proteome</keyword>
<accession>A0AAD0SRP4</accession>
<keyword evidence="3" id="KW-0540">Nuclease</keyword>
<organism evidence="3 4">
    <name type="scientific">Arcobacter suis CECT 7833</name>
    <dbReference type="NCBI Taxonomy" id="663365"/>
    <lineage>
        <taxon>Bacteria</taxon>
        <taxon>Pseudomonadati</taxon>
        <taxon>Campylobacterota</taxon>
        <taxon>Epsilonproteobacteria</taxon>
        <taxon>Campylobacterales</taxon>
        <taxon>Arcobacteraceae</taxon>
        <taxon>Arcobacter</taxon>
    </lineage>
</organism>
<dbReference type="EMBL" id="CP032100">
    <property type="protein sequence ID" value="AXX90172.1"/>
    <property type="molecule type" value="Genomic_DNA"/>
</dbReference>
<dbReference type="InterPro" id="IPR005135">
    <property type="entry name" value="Endo/exonuclease/phosphatase"/>
</dbReference>
<protein>
    <submittedName>
        <fullName evidence="3">Endonuclease/exonuclease/phosphatase</fullName>
    </submittedName>
</protein>
<keyword evidence="3" id="KW-0255">Endonuclease</keyword>
<keyword evidence="1" id="KW-0732">Signal</keyword>
<reference evidence="3 4" key="1">
    <citation type="submission" date="2018-08" db="EMBL/GenBank/DDBJ databases">
        <title>Complete genome of the Arcobacter suis type strain LMG 26152.</title>
        <authorList>
            <person name="Miller W.G."/>
            <person name="Yee E."/>
            <person name="Bono J.L."/>
        </authorList>
    </citation>
    <scope>NUCLEOTIDE SEQUENCE [LARGE SCALE GENOMIC DNA]</scope>
    <source>
        <strain evidence="3 4">CECT 7833</strain>
    </source>
</reference>
<dbReference type="Gene3D" id="3.60.10.10">
    <property type="entry name" value="Endonuclease/exonuclease/phosphatase"/>
    <property type="match status" value="1"/>
</dbReference>
<dbReference type="SUPFAM" id="SSF56219">
    <property type="entry name" value="DNase I-like"/>
    <property type="match status" value="1"/>
</dbReference>
<evidence type="ECO:0000313" key="4">
    <source>
        <dbReference type="Proteomes" id="UP000263040"/>
    </source>
</evidence>
<dbReference type="Pfam" id="PF19580">
    <property type="entry name" value="Exo_endo_phos_3"/>
    <property type="match status" value="1"/>
</dbReference>
<proteinExistence type="predicted"/>
<feature type="signal peptide" evidence="1">
    <location>
        <begin position="1"/>
        <end position="16"/>
    </location>
</feature>
<dbReference type="PANTHER" id="PTHR42834:SF1">
    <property type="entry name" value="ENDONUCLEASE_EXONUCLEASE_PHOSPHATASE FAMILY PROTEIN (AFU_ORTHOLOGUE AFUA_3G09210)"/>
    <property type="match status" value="1"/>
</dbReference>
<gene>
    <name evidence="3" type="ORF">ASUIS_1694</name>
</gene>
<dbReference type="RefSeq" id="WP_118886688.1">
    <property type="nucleotide sequence ID" value="NZ_CP032100.1"/>
</dbReference>
<evidence type="ECO:0000256" key="1">
    <source>
        <dbReference type="SAM" id="SignalP"/>
    </source>
</evidence>
<feature type="domain" description="Endonuclease/exonuclease/phosphatase" evidence="2">
    <location>
        <begin position="20"/>
        <end position="330"/>
    </location>
</feature>
<dbReference type="GO" id="GO:0004519">
    <property type="term" value="F:endonuclease activity"/>
    <property type="evidence" value="ECO:0007669"/>
    <property type="project" value="UniProtKB-KW"/>
</dbReference>
<dbReference type="Proteomes" id="UP000263040">
    <property type="component" value="Chromosome"/>
</dbReference>
<sequence>MLKILFLFLLTLTLNANTFSIASYNVENFFDLNEDNNEYSEFIPNTKSNWNQNTFDLKVNNLVKVLKDIDADIIALQEIENRELMQLLVKKLPNYNYYSFIKYPDSAIGVGFLSKIKIKENKHLDVKFRTKLYRPILETTFIYENIEFKVFNNHWPSKAVGESYRVKYAKVLQERVNLLPKDYDYILVGDFNSDYNEIQTFITNQKLNNSRGITGINQILNTVIDDKFITYDDILKNEKKVHYNLWLELPANERFSSKFRNQNNTPDNILIPAALFDTKKVSYLPNSFMVFKPEYLYENNIVKRWQMTEGKFNRTHIGGGYSDHLPIYAKFSVDKNDTNILKTLEEKNEAKEESATILDLYKKEKLTENIVLEKAVVIYKNEDKAIIKKANDRAIFIYKNAKELKLGYSYNLQIHQIFDSYGLKEIKEFAILDEVEKVEDYKSLFLNGANIDIFDFKYENEIITNLKGIVKNSKLYLDNGKEIKIYSNSRNLLPKNGETITILNGQLASYRGNMQIILYSPSDFKIGF</sequence>
<name>A0AAD0SRP4_9BACT</name>
<dbReference type="PANTHER" id="PTHR42834">
    <property type="entry name" value="ENDONUCLEASE/EXONUCLEASE/PHOSPHATASE FAMILY PROTEIN (AFU_ORTHOLOGUE AFUA_3G09210)"/>
    <property type="match status" value="1"/>
</dbReference>
<dbReference type="KEGG" id="asui:ASUIS_1694"/>
<evidence type="ECO:0000259" key="2">
    <source>
        <dbReference type="Pfam" id="PF19580"/>
    </source>
</evidence>
<feature type="chain" id="PRO_5042214393" evidence="1">
    <location>
        <begin position="17"/>
        <end position="528"/>
    </location>
</feature>
<dbReference type="AlphaFoldDB" id="A0AAD0SRP4"/>